<dbReference type="AlphaFoldDB" id="A0A450U344"/>
<proteinExistence type="predicted"/>
<sequence length="86" mass="9588">MTMKFSDIPHAFRIAFENQDAGWALCIIDDKSDAVKPMVMGSEMEDIEGNPVTTGGLGQDCADPSAVYGYWKRMFLSAQETRVRTH</sequence>
<dbReference type="EMBL" id="CAADFE010000129">
    <property type="protein sequence ID" value="VFJ77565.1"/>
    <property type="molecule type" value="Genomic_DNA"/>
</dbReference>
<protein>
    <submittedName>
        <fullName evidence="1">Uncharacterized protein</fullName>
    </submittedName>
</protein>
<name>A0A450U344_9GAMM</name>
<evidence type="ECO:0000313" key="1">
    <source>
        <dbReference type="EMBL" id="VFJ77565.1"/>
    </source>
</evidence>
<reference evidence="1" key="1">
    <citation type="submission" date="2019-02" db="EMBL/GenBank/DDBJ databases">
        <authorList>
            <person name="Gruber-Vodicka R. H."/>
            <person name="Seah K. B. B."/>
        </authorList>
    </citation>
    <scope>NUCLEOTIDE SEQUENCE</scope>
    <source>
        <strain evidence="1">BECK_BZ131</strain>
    </source>
</reference>
<organism evidence="1">
    <name type="scientific">Candidatus Kentrum sp. FW</name>
    <dbReference type="NCBI Taxonomy" id="2126338"/>
    <lineage>
        <taxon>Bacteria</taxon>
        <taxon>Pseudomonadati</taxon>
        <taxon>Pseudomonadota</taxon>
        <taxon>Gammaproteobacteria</taxon>
        <taxon>Candidatus Kentrum</taxon>
    </lineage>
</organism>
<accession>A0A450U344</accession>
<gene>
    <name evidence="1" type="ORF">BECKFW1821C_GA0114237_112911</name>
</gene>